<dbReference type="PANTHER" id="PTHR19328">
    <property type="entry name" value="HEDGEHOG-INTERACTING PROTEIN"/>
    <property type="match status" value="1"/>
</dbReference>
<name>A0A233RF41_9GAMM</name>
<feature type="domain" description="Glucose/Sorbosone dehydrogenase" evidence="2">
    <location>
        <begin position="35"/>
        <end position="361"/>
    </location>
</feature>
<dbReference type="Proteomes" id="UP000242757">
    <property type="component" value="Unassembled WGS sequence"/>
</dbReference>
<dbReference type="InterPro" id="IPR012938">
    <property type="entry name" value="Glc/Sorbosone_DH"/>
</dbReference>
<dbReference type="OrthoDB" id="9770043at2"/>
<sequence>MPNPNGKWLTALLLWLLAAPLAVADYTVQTLATGLHHPWGLVELPDGRLLVSERRGQLLRLGPDGERHSLSGLPPIAAGGQGGLLDLALHPDFERNGWLYFSFSQPGPGGAGTAVARARLTADGLKDVELVFVQHPKTHGRAHFGSRLAFDADGFLFITTGDRYHSRHQAQRLDNHLGKIIRLHDDGGVPADNPFVNRPGALPEIWSLGHRNVQGAAIHPGTGVLWINEHGPQGGDEVNRIRRGANYGWPVVTFGEEYGGGVIGEGNRKAGMEDPLWVWVPSIAPSGMLFYTGDAFPGWRGNLFVGALAKRRLVRLALKGERVMSEHHLLQERDWRIRALAQATDGGILVLTDAPDGRLLKLVPAAAKG</sequence>
<dbReference type="RefSeq" id="WP_094198794.1">
    <property type="nucleotide sequence ID" value="NZ_NBIM01000001.1"/>
</dbReference>
<dbReference type="InterPro" id="IPR011042">
    <property type="entry name" value="6-blade_b-propeller_TolB-like"/>
</dbReference>
<dbReference type="AlphaFoldDB" id="A0A233RF41"/>
<evidence type="ECO:0000313" key="3">
    <source>
        <dbReference type="EMBL" id="OXY82015.1"/>
    </source>
</evidence>
<dbReference type="InterPro" id="IPR011041">
    <property type="entry name" value="Quinoprot_gluc/sorb_DH_b-prop"/>
</dbReference>
<gene>
    <name evidence="3" type="ORF">B6S08_00300</name>
</gene>
<evidence type="ECO:0000313" key="4">
    <source>
        <dbReference type="Proteomes" id="UP000242757"/>
    </source>
</evidence>
<dbReference type="Pfam" id="PF07995">
    <property type="entry name" value="GSDH"/>
    <property type="match status" value="1"/>
</dbReference>
<accession>A0A233RF41</accession>
<dbReference type="PANTHER" id="PTHR19328:SF75">
    <property type="entry name" value="ALDOSE SUGAR DEHYDROGENASE YLII"/>
    <property type="match status" value="1"/>
</dbReference>
<keyword evidence="1" id="KW-0732">Signal</keyword>
<dbReference type="Gene3D" id="2.120.10.30">
    <property type="entry name" value="TolB, C-terminal domain"/>
    <property type="match status" value="1"/>
</dbReference>
<evidence type="ECO:0000256" key="1">
    <source>
        <dbReference type="SAM" id="SignalP"/>
    </source>
</evidence>
<keyword evidence="4" id="KW-1185">Reference proteome</keyword>
<proteinExistence type="predicted"/>
<feature type="signal peptide" evidence="1">
    <location>
        <begin position="1"/>
        <end position="24"/>
    </location>
</feature>
<dbReference type="EMBL" id="NBIM01000001">
    <property type="protein sequence ID" value="OXY82015.1"/>
    <property type="molecule type" value="Genomic_DNA"/>
</dbReference>
<dbReference type="SUPFAM" id="SSF50952">
    <property type="entry name" value="Soluble quinoprotein glucose dehydrogenase"/>
    <property type="match status" value="1"/>
</dbReference>
<feature type="chain" id="PRO_5013008768" evidence="1">
    <location>
        <begin position="25"/>
        <end position="369"/>
    </location>
</feature>
<reference evidence="3 4" key="1">
    <citation type="submission" date="2017-08" db="EMBL/GenBank/DDBJ databases">
        <title>A Genome Sequence of Oceanimonas doudoroffii ATCC 27123T.</title>
        <authorList>
            <person name="Brennan M.A."/>
            <person name="Maclea K.S."/>
            <person name="Mcclelland W.D."/>
            <person name="Trachtenberg A.M."/>
        </authorList>
    </citation>
    <scope>NUCLEOTIDE SEQUENCE [LARGE SCALE GENOMIC DNA]</scope>
    <source>
        <strain evidence="3 4">ATCC 27123</strain>
    </source>
</reference>
<evidence type="ECO:0000259" key="2">
    <source>
        <dbReference type="Pfam" id="PF07995"/>
    </source>
</evidence>
<organism evidence="3 4">
    <name type="scientific">Oceanimonas doudoroffii</name>
    <dbReference type="NCBI Taxonomy" id="84158"/>
    <lineage>
        <taxon>Bacteria</taxon>
        <taxon>Pseudomonadati</taxon>
        <taxon>Pseudomonadota</taxon>
        <taxon>Gammaproteobacteria</taxon>
        <taxon>Aeromonadales</taxon>
        <taxon>Aeromonadaceae</taxon>
        <taxon>Oceanimonas</taxon>
    </lineage>
</organism>
<protein>
    <submittedName>
        <fullName evidence="3">Oxidoreductase</fullName>
    </submittedName>
</protein>
<comment type="caution">
    <text evidence="3">The sequence shown here is derived from an EMBL/GenBank/DDBJ whole genome shotgun (WGS) entry which is preliminary data.</text>
</comment>